<accession>A0A1I0STQ8</accession>
<dbReference type="GeneID" id="85484780"/>
<dbReference type="SUPFAM" id="SSF46785">
    <property type="entry name" value="Winged helix' DNA-binding domain"/>
    <property type="match status" value="1"/>
</dbReference>
<organism evidence="5 6">
    <name type="scientific">Rhodococcoides kroppenstedtii</name>
    <dbReference type="NCBI Taxonomy" id="293050"/>
    <lineage>
        <taxon>Bacteria</taxon>
        <taxon>Bacillati</taxon>
        <taxon>Actinomycetota</taxon>
        <taxon>Actinomycetes</taxon>
        <taxon>Mycobacteriales</taxon>
        <taxon>Nocardiaceae</taxon>
        <taxon>Rhodococcoides</taxon>
    </lineage>
</organism>
<dbReference type="Proteomes" id="UP000182054">
    <property type="component" value="Unassembled WGS sequence"/>
</dbReference>
<dbReference type="PRINTS" id="PR00035">
    <property type="entry name" value="HTHGNTR"/>
</dbReference>
<evidence type="ECO:0000256" key="3">
    <source>
        <dbReference type="ARBA" id="ARBA00023163"/>
    </source>
</evidence>
<gene>
    <name evidence="5" type="ORF">SAMN05444374_102312</name>
</gene>
<dbReference type="InterPro" id="IPR011711">
    <property type="entry name" value="GntR_C"/>
</dbReference>
<evidence type="ECO:0000313" key="6">
    <source>
        <dbReference type="Proteomes" id="UP000182054"/>
    </source>
</evidence>
<dbReference type="PANTHER" id="PTHR43537">
    <property type="entry name" value="TRANSCRIPTIONAL REGULATOR, GNTR FAMILY"/>
    <property type="match status" value="1"/>
</dbReference>
<dbReference type="AlphaFoldDB" id="A0A1I0STQ8"/>
<dbReference type="Pfam" id="PF07729">
    <property type="entry name" value="FCD"/>
    <property type="match status" value="1"/>
</dbReference>
<feature type="domain" description="HTH gntR-type" evidence="4">
    <location>
        <begin position="11"/>
        <end position="77"/>
    </location>
</feature>
<dbReference type="Gene3D" id="1.20.120.530">
    <property type="entry name" value="GntR ligand-binding domain-like"/>
    <property type="match status" value="1"/>
</dbReference>
<dbReference type="EMBL" id="FOJN01000002">
    <property type="protein sequence ID" value="SFA42793.1"/>
    <property type="molecule type" value="Genomic_DNA"/>
</dbReference>
<dbReference type="InterPro" id="IPR000524">
    <property type="entry name" value="Tscrpt_reg_HTH_GntR"/>
</dbReference>
<keyword evidence="2" id="KW-0238">DNA-binding</keyword>
<name>A0A1I0STQ8_9NOCA</name>
<dbReference type="InterPro" id="IPR036390">
    <property type="entry name" value="WH_DNA-bd_sf"/>
</dbReference>
<evidence type="ECO:0000313" key="5">
    <source>
        <dbReference type="EMBL" id="SFA42793.1"/>
    </source>
</evidence>
<dbReference type="GO" id="GO:0003700">
    <property type="term" value="F:DNA-binding transcription factor activity"/>
    <property type="evidence" value="ECO:0007669"/>
    <property type="project" value="InterPro"/>
</dbReference>
<evidence type="ECO:0000256" key="1">
    <source>
        <dbReference type="ARBA" id="ARBA00023015"/>
    </source>
</evidence>
<dbReference type="Pfam" id="PF00392">
    <property type="entry name" value="GntR"/>
    <property type="match status" value="1"/>
</dbReference>
<dbReference type="InterPro" id="IPR036388">
    <property type="entry name" value="WH-like_DNA-bd_sf"/>
</dbReference>
<dbReference type="PANTHER" id="PTHR43537:SF45">
    <property type="entry name" value="GNTR FAMILY REGULATORY PROTEIN"/>
    <property type="match status" value="1"/>
</dbReference>
<protein>
    <submittedName>
        <fullName evidence="5">Transcriptional regulator, GntR family</fullName>
    </submittedName>
</protein>
<dbReference type="GO" id="GO:0003677">
    <property type="term" value="F:DNA binding"/>
    <property type="evidence" value="ECO:0007669"/>
    <property type="project" value="UniProtKB-KW"/>
</dbReference>
<keyword evidence="1" id="KW-0805">Transcription regulation</keyword>
<dbReference type="OrthoDB" id="8680240at2"/>
<dbReference type="RefSeq" id="WP_068362392.1">
    <property type="nucleotide sequence ID" value="NZ_FOJN01000002.1"/>
</dbReference>
<reference evidence="5 6" key="1">
    <citation type="submission" date="2016-10" db="EMBL/GenBank/DDBJ databases">
        <authorList>
            <person name="de Groot N.N."/>
        </authorList>
    </citation>
    <scope>NUCLEOTIDE SEQUENCE [LARGE SCALE GENOMIC DNA]</scope>
    <source>
        <strain evidence="5 6">DSM 44908</strain>
    </source>
</reference>
<evidence type="ECO:0000259" key="4">
    <source>
        <dbReference type="PROSITE" id="PS50949"/>
    </source>
</evidence>
<dbReference type="CDD" id="cd07377">
    <property type="entry name" value="WHTH_GntR"/>
    <property type="match status" value="1"/>
</dbReference>
<dbReference type="Gene3D" id="1.10.10.10">
    <property type="entry name" value="Winged helix-like DNA-binding domain superfamily/Winged helix DNA-binding domain"/>
    <property type="match status" value="1"/>
</dbReference>
<proteinExistence type="predicted"/>
<keyword evidence="3" id="KW-0804">Transcription</keyword>
<dbReference type="SMART" id="SM00345">
    <property type="entry name" value="HTH_GNTR"/>
    <property type="match status" value="1"/>
</dbReference>
<dbReference type="SUPFAM" id="SSF48008">
    <property type="entry name" value="GntR ligand-binding domain-like"/>
    <property type="match status" value="1"/>
</dbReference>
<dbReference type="SMART" id="SM00895">
    <property type="entry name" value="FCD"/>
    <property type="match status" value="1"/>
</dbReference>
<dbReference type="PROSITE" id="PS50949">
    <property type="entry name" value="HTH_GNTR"/>
    <property type="match status" value="1"/>
</dbReference>
<evidence type="ECO:0000256" key="2">
    <source>
        <dbReference type="ARBA" id="ARBA00023125"/>
    </source>
</evidence>
<dbReference type="InterPro" id="IPR008920">
    <property type="entry name" value="TF_FadR/GntR_C"/>
</dbReference>
<sequence length="237" mass="26457">MTGTSPLIGTGPLRDRVYLTLRQDLMAGALDPAERLGEERLAELYGVSRTPVREALARLLSDGLLRRDDRGLLPYRPRLAEIADLYELRITLELRGIDRVTGDEDSVPRHDRAALAEIVEAWRRLRHDPPDPDAGFVSRDEEFHVGILLSSGNAALADALRTVNARIRPVRMFDYLTPDRMRATVDEHVLIGEQLLDGALSDARTTLLDHIDQSRAVVVDRATTALSMAHLVHAVRH</sequence>